<reference evidence="4" key="1">
    <citation type="submission" date="2021-06" db="EMBL/GenBank/DDBJ databases">
        <authorList>
            <person name="Hodson N. C."/>
            <person name="Mongue J. A."/>
            <person name="Jaron S. K."/>
        </authorList>
    </citation>
    <scope>NUCLEOTIDE SEQUENCE</scope>
</reference>
<keyword evidence="5" id="KW-1185">Reference proteome</keyword>
<keyword evidence="2" id="KW-0472">Membrane</keyword>
<feature type="transmembrane region" description="Helical" evidence="2">
    <location>
        <begin position="12"/>
        <end position="35"/>
    </location>
</feature>
<keyword evidence="2" id="KW-1133">Transmembrane helix</keyword>
<protein>
    <recommendedName>
        <fullName evidence="3">Calcium-activated chloride channel N-terminal domain-containing protein</fullName>
    </recommendedName>
</protein>
<feature type="compositionally biased region" description="Pro residues" evidence="1">
    <location>
        <begin position="1272"/>
        <end position="1281"/>
    </location>
</feature>
<evidence type="ECO:0000313" key="5">
    <source>
        <dbReference type="Proteomes" id="UP000708208"/>
    </source>
</evidence>
<feature type="compositionally biased region" description="Basic and acidic residues" evidence="1">
    <location>
        <begin position="1296"/>
        <end position="1305"/>
    </location>
</feature>
<dbReference type="EMBL" id="CAJVCH010544167">
    <property type="protein sequence ID" value="CAG7827611.1"/>
    <property type="molecule type" value="Genomic_DNA"/>
</dbReference>
<sequence>MTQAGIIGRVGCGGALGMAINGIIFVVLISSIGGFCKASKISFEEGAYENILIALNEHTEEKDCRDIVNAVTETFTMASTYLTEVTDGRAKFGTLRILIPRGWAPASCNSSGFVPAKKDDIYEAADIKITEHPIAMKLPWAEQHQGCGKSGEVIYTPPSFLTDKTFNLEQRSRIFLHEWMKFRYGVFEEYGFLNDKYYPPCFNSSGGVHFTSCTTPRLSQLEEISSDLDCGALLERKKDDLLKQLETVSSSILFAPHLINNTTVIKTSLCSNETHNVAARSKQNFHCDRKSAGDIVFSHADFRLNSKLSKLSSTENLKAELVSHPIKVSQAYAFVIEDTIESHGKNKIRHVKQSIAEFLHFVDESNMAFLLRFGAEICTDGPLSLDKYTIKKDFLSKISDTDSICTKIVTNTTENIKDATLLNVFTTLNNSLNIYNSRDKWNVIFIGDTTPTDLSTTLEFVKQTDLSLSIVTFDSSKEWLRWNGIKQTKKLLYLPVCDEKQSPCSTITSSLLTDHLLEILSSQQPKRYFQKVIDVDFRGKDVSKSFTPQIISDLNYKKFLLSFPRYDSNTTASVTHPAGANCVLNELYNFSGLLFTNSSGSSGCDYQTGTWVVNLMSVPADKLNITHVLRGYVEVEGKPGIVVMSSVGIDITKEIFPSAQNMLVPIHVAVKTAADEPVIKAEVDAKISFGNTSGVFTTDLLLADDGIDPDITKNDGIYSGFVFGYSEFPSFHSGVVNVKTTLSTEVVTSIQASSTVAALLDKRLETKCCGHSVPVDKVSQVGQMYYHSVLSSFRTGEHILNPLVSPPSRIVLVEEVEQTQEFLQVQFVAPKGDVRGGKVDHYDLCLLCDDCKCKDIPTNECLPVLGGELQYCKIDKTGLLETFVNPAEVGDKTEITITCGIRGVNGANLSGAVSFNPIEIFLLTENGTSAPLLECNYISDGCLPITIFWILIGLMSGLVLILVVVLLCWFCMARNDKAKNKETVTNQSEKLSRVHSGRTLRSKASDKNGTIDEFGTRDLFSQTMHRPPSPDEPVDNSFLSNIRRRSTSSVDIPSRFHSNEIPTVKLSSSPELRRDMDEMPVFFANGTVQNPRISKSSFKIPENASSHYEKKSAGENYFSQRNSRVPSNQFQQSHAYPNSSVRNSNATLAVPSVSSMVDMQMSNESLNYREPVYASVNRNGRRSGSNLVTDRNSGMSLPPNMSFQHSNNGSHLFSPYTNSTKSVSPHPQSLHSLDSGINRSQSPIRSLPPIRMDHFPSSESETYSEMSRGGGNPPPPPPPMPTSLNATSGIPRRHRVDTSKDDSKEITITPRFVSRTPPKENGFGILAKMGPIPDRKSVLKPRGGPPPPPPPRSNSVRKPPPNYTNTSAYTDPYNSRKSNPDFEQNENNFDDENDSDTWDVYDEFEFNPGVSHV</sequence>
<feature type="domain" description="Calcium-activated chloride channel N-terminal" evidence="3">
    <location>
        <begin position="42"/>
        <end position="305"/>
    </location>
</feature>
<feature type="compositionally biased region" description="Pro residues" evidence="1">
    <location>
        <begin position="1343"/>
        <end position="1362"/>
    </location>
</feature>
<feature type="compositionally biased region" description="Polar residues" evidence="1">
    <location>
        <begin position="1363"/>
        <end position="1377"/>
    </location>
</feature>
<feature type="compositionally biased region" description="Polar residues" evidence="1">
    <location>
        <begin position="1217"/>
        <end position="1244"/>
    </location>
</feature>
<dbReference type="OrthoDB" id="687730at2759"/>
<proteinExistence type="predicted"/>
<evidence type="ECO:0000259" key="3">
    <source>
        <dbReference type="Pfam" id="PF08434"/>
    </source>
</evidence>
<feature type="compositionally biased region" description="Basic and acidic residues" evidence="1">
    <location>
        <begin position="1003"/>
        <end position="1013"/>
    </location>
</feature>
<accession>A0A8J2L4B6</accession>
<evidence type="ECO:0000256" key="2">
    <source>
        <dbReference type="SAM" id="Phobius"/>
    </source>
</evidence>
<keyword evidence="2" id="KW-0812">Transmembrane</keyword>
<evidence type="ECO:0000313" key="4">
    <source>
        <dbReference type="EMBL" id="CAG7827611.1"/>
    </source>
</evidence>
<comment type="caution">
    <text evidence="4">The sequence shown here is derived from an EMBL/GenBank/DDBJ whole genome shotgun (WGS) entry which is preliminary data.</text>
</comment>
<organism evidence="4 5">
    <name type="scientific">Allacma fusca</name>
    <dbReference type="NCBI Taxonomy" id="39272"/>
    <lineage>
        <taxon>Eukaryota</taxon>
        <taxon>Metazoa</taxon>
        <taxon>Ecdysozoa</taxon>
        <taxon>Arthropoda</taxon>
        <taxon>Hexapoda</taxon>
        <taxon>Collembola</taxon>
        <taxon>Symphypleona</taxon>
        <taxon>Sminthuridae</taxon>
        <taxon>Allacma</taxon>
    </lineage>
</organism>
<feature type="compositionally biased region" description="Acidic residues" evidence="1">
    <location>
        <begin position="1388"/>
        <end position="1398"/>
    </location>
</feature>
<feature type="region of interest" description="Disordered" evidence="1">
    <location>
        <begin position="1217"/>
        <end position="1398"/>
    </location>
</feature>
<feature type="transmembrane region" description="Helical" evidence="2">
    <location>
        <begin position="947"/>
        <end position="972"/>
    </location>
</feature>
<evidence type="ECO:0000256" key="1">
    <source>
        <dbReference type="SAM" id="MobiDB-lite"/>
    </source>
</evidence>
<dbReference type="Proteomes" id="UP000708208">
    <property type="component" value="Unassembled WGS sequence"/>
</dbReference>
<gene>
    <name evidence="4" type="ORF">AFUS01_LOCUS37587</name>
</gene>
<dbReference type="InterPro" id="IPR013642">
    <property type="entry name" value="CLCA_N"/>
</dbReference>
<dbReference type="Pfam" id="PF08434">
    <property type="entry name" value="CLCA"/>
    <property type="match status" value="1"/>
</dbReference>
<name>A0A8J2L4B6_9HEXA</name>
<feature type="region of interest" description="Disordered" evidence="1">
    <location>
        <begin position="984"/>
        <end position="1013"/>
    </location>
</feature>